<evidence type="ECO:0000256" key="2">
    <source>
        <dbReference type="ARBA" id="ARBA00022729"/>
    </source>
</evidence>
<keyword evidence="2 8" id="KW-0732">Signal</keyword>
<feature type="domain" description="Sushi" evidence="9">
    <location>
        <begin position="28"/>
        <end position="92"/>
    </location>
</feature>
<feature type="disulfide bond" evidence="5">
    <location>
        <begin position="121"/>
        <end position="148"/>
    </location>
</feature>
<dbReference type="Pfam" id="PF00084">
    <property type="entry name" value="Sushi"/>
    <property type="match status" value="14"/>
</dbReference>
<feature type="disulfide bond" evidence="5">
    <location>
        <begin position="449"/>
        <end position="476"/>
    </location>
</feature>
<evidence type="ECO:0000313" key="11">
    <source>
        <dbReference type="RefSeq" id="XP_033774529.1"/>
    </source>
</evidence>
<feature type="domain" description="Sushi" evidence="9">
    <location>
        <begin position="1063"/>
        <end position="1122"/>
    </location>
</feature>
<dbReference type="InterPro" id="IPR051277">
    <property type="entry name" value="SEZ6_CSMD_C4BPB_Regulators"/>
</dbReference>
<keyword evidence="7" id="KW-1133">Transmembrane helix</keyword>
<feature type="domain" description="Sushi" evidence="9">
    <location>
        <begin position="151"/>
        <end position="212"/>
    </location>
</feature>
<evidence type="ECO:0000256" key="5">
    <source>
        <dbReference type="PROSITE-ProRule" id="PRU00302"/>
    </source>
</evidence>
<gene>
    <name evidence="11" type="primary">LOC117347550</name>
</gene>
<evidence type="ECO:0000256" key="3">
    <source>
        <dbReference type="ARBA" id="ARBA00022737"/>
    </source>
</evidence>
<dbReference type="InParanoid" id="A0A6P8NUB8"/>
<feature type="domain" description="Sushi" evidence="9">
    <location>
        <begin position="213"/>
        <end position="272"/>
    </location>
</feature>
<feature type="transmembrane region" description="Helical" evidence="7">
    <location>
        <begin position="1174"/>
        <end position="1196"/>
    </location>
</feature>
<feature type="disulfide bond" evidence="5">
    <location>
        <begin position="971"/>
        <end position="998"/>
    </location>
</feature>
<sequence length="1233" mass="134561">MVVWWSGTTSAFMFNVMVSLSLITAAHSSCGVPPTYPFAVLDQNYFGIESFTSGSTVSYHCQLGYSKIPRSSNHITCTDISGWSQLQEFCQRKSCGSPGELLNGQVDLEDASFGSTARFSCNEGYRLVGRAERKCQHNGLWSNMVPACEPVICADPPEIIDGTYSGRDKEEFTYQSSVTYYCNSPSLTLIGEPSIFCTEYGNWSGDPPACRDITCPKPVIGHGQITSSFQTLYRHGDTITFRCDYAFIINGSTLAECGIDGRWLPKNPACLSRESCPEPVLENGEIKGVKDTYKSGLEVGYKVYSRIEFHCNFGYSLSPRNAKTAYCRTNLQWNTQIPTCKAWEGCPEPEIANGSSNRTAGSLLRSGFEYKVGSSLEFSCNPGYVLIGEKKSSCQMDNRWSPEIPTCKARESCPVPMLNNGYVISGSPQTFKSGLEIGYRSRVEIMLQCHPGHIMEGSSAIYCGADLKWNPAVPTCVKNVCPVPEVQNGFIALINGNLIQSGFNDKHEYIVFESVTFECYPGYTMNRMRSVSCTPELNWMPPLPTCKPLPGDCGIPPLINNTKLKDEYVGKEMFPIGSMASYVCDETKGYTKKPGMSDTITCGYNSTWSIIPQFCERLSPTPFKEEPQEQTEDCSTFSGLCNAVEKKINEPFEEAKLESYKTLLEMKKLCLEIIKLKLEIFYRTSFFSAPSQPQSVLPARETHPRAQRKSDVGWAAPLRDVTAPGSPPRPPPLPEAERERKGKSLSDAARAGALLSGSREESFCPRRPSCCPGGLGCGSPFLPCAGVMLYPRRTCWCFAAAFLLVLNVEVQGDCGIPPPRSNAVLKDEYVDKETFPIGSTASYVCDLSKNYGKIPGKSDTISCQSDSTWTVIDEFCELTCDIPTRFDFGEPKTEFIEMNTFPVGTNVTYNCRPGYLLIRGKPTSIVCLQNLTWSTIDTFCERKSCGSPGELINGNVDLEDNLFGSTATFSCNAGYRLLGRPIRQCLSTGFWSNVVPSCEAVICGSPPGIENGIHSGMEKDEFNYLSSVTYRCNNASLHLIGQTSIHCTQYGNWSGIPPKCKVVSCADPIVQNGKKITGFGHTYTYAQSVQFKCNPGFKLVGKDMITCGEDSNWNPPIPACKVATASTTAPVPGVDDGTTASTTAPVSGVDDGTSTTAPVPGVDDGNNTSGSNSALIGGILGGLFCLVVLGAVCYVCKKKNEGVYDTNESRKDVPLNPKVTPTSQSVDSDKKLP</sequence>
<feature type="domain" description="Sushi" evidence="9">
    <location>
        <begin position="943"/>
        <end position="1000"/>
    </location>
</feature>
<name>A0A6P8NUB8_GEOSA</name>
<dbReference type="Gene3D" id="2.10.70.10">
    <property type="entry name" value="Complement Module, domain 1"/>
    <property type="match status" value="14"/>
</dbReference>
<keyword evidence="3" id="KW-0677">Repeat</keyword>
<evidence type="ECO:0000256" key="7">
    <source>
        <dbReference type="SAM" id="Phobius"/>
    </source>
</evidence>
<dbReference type="KEGG" id="gsh:117347550"/>
<keyword evidence="7" id="KW-0812">Transmembrane</keyword>
<dbReference type="AlphaFoldDB" id="A0A6P8NUB8"/>
<feature type="domain" description="Sushi" evidence="9">
    <location>
        <begin position="93"/>
        <end position="150"/>
    </location>
</feature>
<keyword evidence="7" id="KW-0472">Membrane</keyword>
<dbReference type="FunCoup" id="A0A6P8NUB8">
    <property type="interactions" value="470"/>
</dbReference>
<feature type="disulfide bond" evidence="5">
    <location>
        <begin position="519"/>
        <end position="546"/>
    </location>
</feature>
<dbReference type="GeneID" id="117347550"/>
<feature type="domain" description="Sushi" evidence="9">
    <location>
        <begin position="411"/>
        <end position="478"/>
    </location>
</feature>
<dbReference type="SMART" id="SM00032">
    <property type="entry name" value="CCP"/>
    <property type="match status" value="14"/>
</dbReference>
<feature type="domain" description="Sushi" evidence="9">
    <location>
        <begin position="479"/>
        <end position="548"/>
    </location>
</feature>
<dbReference type="RefSeq" id="XP_033774529.1">
    <property type="nucleotide sequence ID" value="XM_033918638.1"/>
</dbReference>
<evidence type="ECO:0000256" key="6">
    <source>
        <dbReference type="SAM" id="MobiDB-lite"/>
    </source>
</evidence>
<dbReference type="PANTHER" id="PTHR45656">
    <property type="entry name" value="PROTEIN CBR-CLEC-78"/>
    <property type="match status" value="1"/>
</dbReference>
<dbReference type="PROSITE" id="PS50923">
    <property type="entry name" value="SUSHI"/>
    <property type="match status" value="13"/>
</dbReference>
<protein>
    <submittedName>
        <fullName evidence="11">Complement receptor type 1-like</fullName>
    </submittedName>
</protein>
<keyword evidence="1 5" id="KW-0768">Sushi</keyword>
<evidence type="ECO:0000313" key="10">
    <source>
        <dbReference type="Proteomes" id="UP000515159"/>
    </source>
</evidence>
<feature type="disulfide bond" evidence="5">
    <location>
        <begin position="380"/>
        <end position="407"/>
    </location>
</feature>
<feature type="region of interest" description="Disordered" evidence="6">
    <location>
        <begin position="1131"/>
        <end position="1166"/>
    </location>
</feature>
<dbReference type="Proteomes" id="UP000515159">
    <property type="component" value="Chromosome 13"/>
</dbReference>
<feature type="compositionally biased region" description="Basic and acidic residues" evidence="6">
    <location>
        <begin position="700"/>
        <end position="711"/>
    </location>
</feature>
<organism evidence="10 11">
    <name type="scientific">Geotrypetes seraphini</name>
    <name type="common">Gaboon caecilian</name>
    <name type="synonym">Caecilia seraphini</name>
    <dbReference type="NCBI Taxonomy" id="260995"/>
    <lineage>
        <taxon>Eukaryota</taxon>
        <taxon>Metazoa</taxon>
        <taxon>Chordata</taxon>
        <taxon>Craniata</taxon>
        <taxon>Vertebrata</taxon>
        <taxon>Euteleostomi</taxon>
        <taxon>Amphibia</taxon>
        <taxon>Gymnophiona</taxon>
        <taxon>Geotrypetes</taxon>
    </lineage>
</organism>
<feature type="domain" description="Sushi" evidence="9">
    <location>
        <begin position="274"/>
        <end position="342"/>
    </location>
</feature>
<dbReference type="SUPFAM" id="SSF57535">
    <property type="entry name" value="Complement control module/SCR domain"/>
    <property type="match status" value="14"/>
</dbReference>
<feature type="domain" description="Sushi" evidence="9">
    <location>
        <begin position="551"/>
        <end position="617"/>
    </location>
</feature>
<feature type="compositionally biased region" description="Pro residues" evidence="6">
    <location>
        <begin position="725"/>
        <end position="734"/>
    </location>
</feature>
<evidence type="ECO:0000259" key="9">
    <source>
        <dbReference type="PROSITE" id="PS50923"/>
    </source>
</evidence>
<dbReference type="FunFam" id="2.10.70.10:FF:000014">
    <property type="entry name" value="Membrane cofactor protein"/>
    <property type="match status" value="2"/>
</dbReference>
<feature type="signal peptide" evidence="8">
    <location>
        <begin position="1"/>
        <end position="28"/>
    </location>
</feature>
<feature type="disulfide bond" evidence="5">
    <location>
        <begin position="1093"/>
        <end position="1120"/>
    </location>
</feature>
<dbReference type="OrthoDB" id="6480633at2759"/>
<feature type="domain" description="Sushi" evidence="9">
    <location>
        <begin position="878"/>
        <end position="942"/>
    </location>
</feature>
<evidence type="ECO:0000256" key="1">
    <source>
        <dbReference type="ARBA" id="ARBA00022659"/>
    </source>
</evidence>
<feature type="disulfide bond" evidence="5">
    <location>
        <begin position="243"/>
        <end position="270"/>
    </location>
</feature>
<keyword evidence="10" id="KW-1185">Reference proteome</keyword>
<dbReference type="CDD" id="cd00033">
    <property type="entry name" value="CCP"/>
    <property type="match status" value="14"/>
</dbReference>
<reference evidence="11" key="1">
    <citation type="submission" date="2025-08" db="UniProtKB">
        <authorList>
            <consortium name="RefSeq"/>
        </authorList>
    </citation>
    <scope>IDENTIFICATION</scope>
</reference>
<keyword evidence="4 5" id="KW-1015">Disulfide bond</keyword>
<proteinExistence type="predicted"/>
<dbReference type="InterPro" id="IPR000436">
    <property type="entry name" value="Sushi_SCR_CCP_dom"/>
</dbReference>
<evidence type="ECO:0000256" key="4">
    <source>
        <dbReference type="ARBA" id="ARBA00023157"/>
    </source>
</evidence>
<feature type="domain" description="Sushi" evidence="9">
    <location>
        <begin position="1001"/>
        <end position="1062"/>
    </location>
</feature>
<feature type="chain" id="PRO_5027981587" evidence="8">
    <location>
        <begin position="29"/>
        <end position="1233"/>
    </location>
</feature>
<feature type="region of interest" description="Disordered" evidence="6">
    <location>
        <begin position="1205"/>
        <end position="1233"/>
    </location>
</feature>
<dbReference type="PANTHER" id="PTHR45656:SF15">
    <property type="entry name" value="SUSHI DOMAIN-CONTAINING PROTEIN"/>
    <property type="match status" value="1"/>
</dbReference>
<dbReference type="InterPro" id="IPR035976">
    <property type="entry name" value="Sushi/SCR/CCP_sf"/>
</dbReference>
<comment type="caution">
    <text evidence="5">Lacks conserved residue(s) required for the propagation of feature annotation.</text>
</comment>
<evidence type="ECO:0000256" key="8">
    <source>
        <dbReference type="SAM" id="SignalP"/>
    </source>
</evidence>
<accession>A0A6P8NUB8</accession>
<feature type="domain" description="Sushi" evidence="9">
    <location>
        <begin position="344"/>
        <end position="409"/>
    </location>
</feature>
<feature type="region of interest" description="Disordered" evidence="6">
    <location>
        <begin position="690"/>
        <end position="743"/>
    </location>
</feature>